<accession>A0ABU1X1C1</accession>
<gene>
    <name evidence="2" type="ORF">J2W40_002188</name>
</gene>
<evidence type="ECO:0000313" key="2">
    <source>
        <dbReference type="EMBL" id="MDR7155361.1"/>
    </source>
</evidence>
<protein>
    <submittedName>
        <fullName evidence="2">Cytochrome bd-type quinol oxidase subunit 2</fullName>
    </submittedName>
</protein>
<keyword evidence="1" id="KW-0812">Transmembrane</keyword>
<name>A0ABU1X1C1_SPHXE</name>
<keyword evidence="3" id="KW-1185">Reference proteome</keyword>
<dbReference type="Proteomes" id="UP001267638">
    <property type="component" value="Unassembled WGS sequence"/>
</dbReference>
<evidence type="ECO:0000256" key="1">
    <source>
        <dbReference type="SAM" id="Phobius"/>
    </source>
</evidence>
<reference evidence="2 3" key="1">
    <citation type="submission" date="2023-07" db="EMBL/GenBank/DDBJ databases">
        <title>Sorghum-associated microbial communities from plants grown in Nebraska, USA.</title>
        <authorList>
            <person name="Schachtman D."/>
        </authorList>
    </citation>
    <scope>NUCLEOTIDE SEQUENCE [LARGE SCALE GENOMIC DNA]</scope>
    <source>
        <strain evidence="2 3">4256</strain>
    </source>
</reference>
<proteinExistence type="predicted"/>
<dbReference type="RefSeq" id="WP_310224589.1">
    <property type="nucleotide sequence ID" value="NZ_JAVDWV010000009.1"/>
</dbReference>
<feature type="transmembrane region" description="Helical" evidence="1">
    <location>
        <begin position="21"/>
        <end position="42"/>
    </location>
</feature>
<keyword evidence="1" id="KW-0472">Membrane</keyword>
<organism evidence="2 3">
    <name type="scientific">Sphingobium xenophagum</name>
    <dbReference type="NCBI Taxonomy" id="121428"/>
    <lineage>
        <taxon>Bacteria</taxon>
        <taxon>Pseudomonadati</taxon>
        <taxon>Pseudomonadota</taxon>
        <taxon>Alphaproteobacteria</taxon>
        <taxon>Sphingomonadales</taxon>
        <taxon>Sphingomonadaceae</taxon>
        <taxon>Sphingobium</taxon>
    </lineage>
</organism>
<dbReference type="EMBL" id="JAVDWV010000009">
    <property type="protein sequence ID" value="MDR7155361.1"/>
    <property type="molecule type" value="Genomic_DNA"/>
</dbReference>
<evidence type="ECO:0000313" key="3">
    <source>
        <dbReference type="Proteomes" id="UP001267638"/>
    </source>
</evidence>
<sequence length="98" mass="11070">MDGITEALSYWWRRWTRGLGLLALVGMTLVAAVLMVGLPMTIIGEVTGRAAWQSWPNIVLVAVVAVIPFFLTRQFPAAAEQLFADQKADEQRRRRRSR</sequence>
<feature type="transmembrane region" description="Helical" evidence="1">
    <location>
        <begin position="54"/>
        <end position="71"/>
    </location>
</feature>
<keyword evidence="1" id="KW-1133">Transmembrane helix</keyword>
<comment type="caution">
    <text evidence="2">The sequence shown here is derived from an EMBL/GenBank/DDBJ whole genome shotgun (WGS) entry which is preliminary data.</text>
</comment>